<sequence>MPILHSALAMEEENYLHPEGPQLDSSLFSVASSNLEEVLSSAVETMELLKCSVLLCSNRIIHCGCPSVTPGGCGEGVCY</sequence>
<dbReference type="AlphaFoldDB" id="A0A5C6MRI1"/>
<evidence type="ECO:0000313" key="2">
    <source>
        <dbReference type="Proteomes" id="UP000324091"/>
    </source>
</evidence>
<name>A0A5C6MRI1_9TELE</name>
<keyword evidence="2" id="KW-1185">Reference proteome</keyword>
<dbReference type="EMBL" id="RHFK02000020">
    <property type="protein sequence ID" value="TWW57716.1"/>
    <property type="molecule type" value="Genomic_DNA"/>
</dbReference>
<reference evidence="1 2" key="1">
    <citation type="submission" date="2019-04" db="EMBL/GenBank/DDBJ databases">
        <title>Chromosome genome assembly for Takifugu flavidus.</title>
        <authorList>
            <person name="Xiao S."/>
        </authorList>
    </citation>
    <scope>NUCLEOTIDE SEQUENCE [LARGE SCALE GENOMIC DNA]</scope>
    <source>
        <strain evidence="1">HTHZ2018</strain>
        <tissue evidence="1">Muscle</tissue>
    </source>
</reference>
<protein>
    <submittedName>
        <fullName evidence="1">Uncharacterized protein</fullName>
    </submittedName>
</protein>
<evidence type="ECO:0000313" key="1">
    <source>
        <dbReference type="EMBL" id="TWW57716.1"/>
    </source>
</evidence>
<gene>
    <name evidence="1" type="ORF">D4764_07G0004350</name>
</gene>
<accession>A0A5C6MRI1</accession>
<organism evidence="1 2">
    <name type="scientific">Takifugu flavidus</name>
    <name type="common">sansaifugu</name>
    <dbReference type="NCBI Taxonomy" id="433684"/>
    <lineage>
        <taxon>Eukaryota</taxon>
        <taxon>Metazoa</taxon>
        <taxon>Chordata</taxon>
        <taxon>Craniata</taxon>
        <taxon>Vertebrata</taxon>
        <taxon>Euteleostomi</taxon>
        <taxon>Actinopterygii</taxon>
        <taxon>Neopterygii</taxon>
        <taxon>Teleostei</taxon>
        <taxon>Neoteleostei</taxon>
        <taxon>Acanthomorphata</taxon>
        <taxon>Eupercaria</taxon>
        <taxon>Tetraodontiformes</taxon>
        <taxon>Tetradontoidea</taxon>
        <taxon>Tetraodontidae</taxon>
        <taxon>Takifugu</taxon>
    </lineage>
</organism>
<proteinExistence type="predicted"/>
<dbReference type="Proteomes" id="UP000324091">
    <property type="component" value="Chromosome 7"/>
</dbReference>
<comment type="caution">
    <text evidence="1">The sequence shown here is derived from an EMBL/GenBank/DDBJ whole genome shotgun (WGS) entry which is preliminary data.</text>
</comment>